<dbReference type="EMBL" id="PYAU01000001">
    <property type="protein sequence ID" value="PSL39106.1"/>
    <property type="molecule type" value="Genomic_DNA"/>
</dbReference>
<keyword evidence="2" id="KW-0812">Transmembrane</keyword>
<proteinExistence type="predicted"/>
<organism evidence="3 4">
    <name type="scientific">Labedella gwakjiensis</name>
    <dbReference type="NCBI Taxonomy" id="390269"/>
    <lineage>
        <taxon>Bacteria</taxon>
        <taxon>Bacillati</taxon>
        <taxon>Actinomycetota</taxon>
        <taxon>Actinomycetes</taxon>
        <taxon>Micrococcales</taxon>
        <taxon>Microbacteriaceae</taxon>
        <taxon>Labedella</taxon>
    </lineage>
</organism>
<protein>
    <submittedName>
        <fullName evidence="3">Uncharacterized protein</fullName>
    </submittedName>
</protein>
<dbReference type="AlphaFoldDB" id="A0A2P8GYR3"/>
<comment type="caution">
    <text evidence="3">The sequence shown here is derived from an EMBL/GenBank/DDBJ whole genome shotgun (WGS) entry which is preliminary data.</text>
</comment>
<gene>
    <name evidence="3" type="ORF">CLV49_2740</name>
</gene>
<feature type="transmembrane region" description="Helical" evidence="2">
    <location>
        <begin position="39"/>
        <end position="61"/>
    </location>
</feature>
<sequence length="146" mass="15734">MEADSPAARLVAAARDDLVTASVIRTTVTPWSVSRGITFALIGAALMLAVVALVPMVYGILATASGAPDDAATLLTLALTGSSAALLFIALIPATYSDRRLKALRRDVRAAWGLPDELKMNKFSDRVPTPRGRPTEHGRRRRRRNR</sequence>
<evidence type="ECO:0000313" key="4">
    <source>
        <dbReference type="Proteomes" id="UP000241203"/>
    </source>
</evidence>
<reference evidence="3 4" key="1">
    <citation type="submission" date="2018-03" db="EMBL/GenBank/DDBJ databases">
        <title>Genomic Encyclopedia of Archaeal and Bacterial Type Strains, Phase II (KMG-II): from individual species to whole genera.</title>
        <authorList>
            <person name="Goeker M."/>
        </authorList>
    </citation>
    <scope>NUCLEOTIDE SEQUENCE [LARGE SCALE GENOMIC DNA]</scope>
    <source>
        <strain evidence="3 4">DSM 21548</strain>
    </source>
</reference>
<evidence type="ECO:0000256" key="2">
    <source>
        <dbReference type="SAM" id="Phobius"/>
    </source>
</evidence>
<evidence type="ECO:0000256" key="1">
    <source>
        <dbReference type="SAM" id="MobiDB-lite"/>
    </source>
</evidence>
<keyword evidence="2" id="KW-1133">Transmembrane helix</keyword>
<evidence type="ECO:0000313" key="3">
    <source>
        <dbReference type="EMBL" id="PSL39106.1"/>
    </source>
</evidence>
<keyword evidence="2" id="KW-0472">Membrane</keyword>
<name>A0A2P8GYR3_9MICO</name>
<feature type="transmembrane region" description="Helical" evidence="2">
    <location>
        <begin position="73"/>
        <end position="96"/>
    </location>
</feature>
<accession>A0A2P8GYR3</accession>
<dbReference type="Proteomes" id="UP000241203">
    <property type="component" value="Unassembled WGS sequence"/>
</dbReference>
<feature type="region of interest" description="Disordered" evidence="1">
    <location>
        <begin position="123"/>
        <end position="146"/>
    </location>
</feature>